<keyword evidence="2 4" id="KW-0812">Transmembrane</keyword>
<feature type="domain" description="EGF-like" evidence="3">
    <location>
        <begin position="900"/>
        <end position="939"/>
    </location>
</feature>
<dbReference type="SMART" id="SM00261">
    <property type="entry name" value="FU"/>
    <property type="match status" value="6"/>
</dbReference>
<dbReference type="InParanoid" id="Q24CA6"/>
<protein>
    <submittedName>
        <fullName evidence="4">Transmembrane protein, putative</fullName>
    </submittedName>
</protein>
<feature type="domain" description="EGF-like" evidence="3">
    <location>
        <begin position="542"/>
        <end position="573"/>
    </location>
</feature>
<evidence type="ECO:0000256" key="2">
    <source>
        <dbReference type="SAM" id="Phobius"/>
    </source>
</evidence>
<feature type="transmembrane region" description="Helical" evidence="2">
    <location>
        <begin position="1536"/>
        <end position="1557"/>
    </location>
</feature>
<dbReference type="PANTHER" id="PTHR23275:SF100">
    <property type="entry name" value="EGF-LIKE DOMAIN-CONTAINING PROTEIN"/>
    <property type="match status" value="1"/>
</dbReference>
<feature type="domain" description="EGF-like" evidence="3">
    <location>
        <begin position="498"/>
        <end position="541"/>
    </location>
</feature>
<reference evidence="5" key="1">
    <citation type="journal article" date="2006" name="PLoS Biol.">
        <title>Macronuclear genome sequence of the ciliate Tetrahymena thermophila, a model eukaryote.</title>
        <authorList>
            <person name="Eisen J.A."/>
            <person name="Coyne R.S."/>
            <person name="Wu M."/>
            <person name="Wu D."/>
            <person name="Thiagarajan M."/>
            <person name="Wortman J.R."/>
            <person name="Badger J.H."/>
            <person name="Ren Q."/>
            <person name="Amedeo P."/>
            <person name="Jones K.M."/>
            <person name="Tallon L.J."/>
            <person name="Delcher A.L."/>
            <person name="Salzberg S.L."/>
            <person name="Silva J.C."/>
            <person name="Haas B.J."/>
            <person name="Majoros W.H."/>
            <person name="Farzad M."/>
            <person name="Carlton J.M."/>
            <person name="Smith R.K. Jr."/>
            <person name="Garg J."/>
            <person name="Pearlman R.E."/>
            <person name="Karrer K.M."/>
            <person name="Sun L."/>
            <person name="Manning G."/>
            <person name="Elde N.C."/>
            <person name="Turkewitz A.P."/>
            <person name="Asai D.J."/>
            <person name="Wilkes D.E."/>
            <person name="Wang Y."/>
            <person name="Cai H."/>
            <person name="Collins K."/>
            <person name="Stewart B.A."/>
            <person name="Lee S.R."/>
            <person name="Wilamowska K."/>
            <person name="Weinberg Z."/>
            <person name="Ruzzo W.L."/>
            <person name="Wloga D."/>
            <person name="Gaertig J."/>
            <person name="Frankel J."/>
            <person name="Tsao C.-C."/>
            <person name="Gorovsky M.A."/>
            <person name="Keeling P.J."/>
            <person name="Waller R.F."/>
            <person name="Patron N.J."/>
            <person name="Cherry J.M."/>
            <person name="Stover N.A."/>
            <person name="Krieger C.J."/>
            <person name="del Toro C."/>
            <person name="Ryder H.F."/>
            <person name="Williamson S.C."/>
            <person name="Barbeau R.A."/>
            <person name="Hamilton E.P."/>
            <person name="Orias E."/>
        </authorList>
    </citation>
    <scope>NUCLEOTIDE SEQUENCE [LARGE SCALE GENOMIC DNA]</scope>
    <source>
        <strain evidence="5">SB210</strain>
    </source>
</reference>
<dbReference type="KEGG" id="tet:TTHERM_00695660"/>
<dbReference type="PANTHER" id="PTHR23275">
    <property type="entry name" value="CABRIOLET.-RELATED"/>
    <property type="match status" value="1"/>
</dbReference>
<proteinExistence type="predicted"/>
<dbReference type="SUPFAM" id="SSF57184">
    <property type="entry name" value="Growth factor receptor domain"/>
    <property type="match status" value="4"/>
</dbReference>
<evidence type="ECO:0000313" key="4">
    <source>
        <dbReference type="EMBL" id="EAS05332.2"/>
    </source>
</evidence>
<dbReference type="Proteomes" id="UP000009168">
    <property type="component" value="Unassembled WGS sequence"/>
</dbReference>
<evidence type="ECO:0000256" key="1">
    <source>
        <dbReference type="SAM" id="MobiDB-lite"/>
    </source>
</evidence>
<name>Q24CA6_TETTS</name>
<dbReference type="GeneID" id="7835948"/>
<gene>
    <name evidence="4" type="ORF">TTHERM_00695660</name>
</gene>
<organism evidence="4 5">
    <name type="scientific">Tetrahymena thermophila (strain SB210)</name>
    <dbReference type="NCBI Taxonomy" id="312017"/>
    <lineage>
        <taxon>Eukaryota</taxon>
        <taxon>Sar</taxon>
        <taxon>Alveolata</taxon>
        <taxon>Ciliophora</taxon>
        <taxon>Intramacronucleata</taxon>
        <taxon>Oligohymenophorea</taxon>
        <taxon>Hymenostomatida</taxon>
        <taxon>Tetrahymenina</taxon>
        <taxon>Tetrahymenidae</taxon>
        <taxon>Tetrahymena</taxon>
    </lineage>
</organism>
<dbReference type="HOGENOM" id="CLU_237523_0_0_1"/>
<feature type="domain" description="EGF-like" evidence="3">
    <location>
        <begin position="800"/>
        <end position="837"/>
    </location>
</feature>
<keyword evidence="2" id="KW-0472">Membrane</keyword>
<dbReference type="InterPro" id="IPR006212">
    <property type="entry name" value="Furin_repeat"/>
</dbReference>
<dbReference type="InterPro" id="IPR000742">
    <property type="entry name" value="EGF"/>
</dbReference>
<sequence length="1830" mass="204913">MRWIYIYHLYEFLIFFFSQIRLIYSSTNYPVIIPNNYQITYDSTTKDIYSYYKSQGLVVADKSDPNNIQICHFNNQFNLLVQESVNSIYLYLKVEYILSNSVEYEYIIAFNNERLRGQRIPVINSSNNIPGSPSFFYDSIYIFQMSYIFQDSIKPAQTDMNGVELTHNTNNSQLQYYLCLNQGIYIATLLEGSIQTQLSFSKYTFAQNLISGTACKSIIKQNYSTVLINQNISCNPQGCTKYSVTVDTSVFLEINDSIKQSTYSISETTWNSLPYSWTSVPILYAFDYQKSGQYTLYILADQTNQMILINIRDQVDNQIFVGQLQGITNLSNRVISYNTNALYVVETTKKTNAQIIAFCINSTFNNTQKLCVKTTDSNCLFENNSVCLLCSSTTFIDPISKLCVKCPDTCVGCTSANICTSCISNYRDPNNSCQCTGGRVENPSVRLLLEQKNQPRNLQFSTCVCPNQTYEDPKTKNCISCSSISTFCLNCDAQGCNSCSQGSYLSNKTCIPCQQNCLSCSQSSCSNCQSGYYINNTQQCSSCSSLVTNCVQCTSSGCSQCAQGYYLKNNQCLQCSPNCSNGCSTELICNSCYTPYRDVNNKCACIGGTTEQPGSIPGQGQCVCQNNQYYDTTNNICKLCSQSFGSTCTSCLQTGCITCDSSSGGQYIDPNSHSCVACATTFGAQCLSCSTTQCSTCNIGYYLNAQNQCTNCNQNCSGGCSSANKCNSCYTNYRDPNNQCNCIDGRHSVPASNQNQRILQSTHQRLLGQTDQCVCNSDRVEQPNGQCQLCSALFGSQCTSCNLQTCLTCINGSYANQSGICQCPSDQYLDVGSLTCLQCATQYSQYCKSCSSTTCLDCGDPNSQYIPTTKACQCIQGYFVSSRVNNSFTCQQCSQKYGSNCTVCNETICQNCQNGYIYNPTSQQCECPVGYAVKDNICKPCSQLYNKYCSQCDNNQCNLCSQLDRNPLTGCSCSQSQAADLNGQCYYCSINLSTQTPVALATIINANIVCNFNTGNDGEESNKIQGQISIYLALSYNFVNSYGVIQKNTKQYLLSNTYSIQNLVLPHGNHQIISNFTSTGSQAFTQISTISVSVSSVYNNMQQLYINYFSFKSLSSKLDLTQLVKYLVEILEVKMVQSDNISIQQKSCSSISQNGSICVCSSSSSYFADCSGSNQQYSQFQQIMLQYSSFLNNNGVNLTKLQQIQFNYLLPLVNEQIDSTFISKDSTQVDSLVSTIQQQSNQFNDITNLPQNFSQQASQVTQQISGLLDSPSISQENTQKAMKVVTQIQQASLQTINPYYKQVNKPEPVPQIITNNLLLDQKLIKCSSANFTAQNIQYIIGDPFSGSQNNRFLGVNEQAFDQPTLQIRILDSSQCQAITAGSEADKNYHYNGVSASIYKSNPYQNLYELPYQEQRYQFFSTQLKYFDPSQQRILDSSTQESNPQLYSLQFKVVNTNPQDSSTKFNNTLFKCIYFNQTAESSMKWSQCPQSYFLAQSRILGCSCPTQSTYVYDYDNIFTDDSTHDLIEEAKKKQTTLIIIAIILAAVFIILIILYAFIYKPKHIIYELAQLGKQQELQDSNQVKINEKLQTAKVKDNVNDETKKFNNIISAQSTPMNQLAITQALQQLKNKNNYSPNNIQNQQANNFSINSNNINNINNVQYSSAKFNQNLKFDTFGNNSSFQQNKKMGASFQDNQEALNSNNRSIQLNPSIFNNISKFNVQHNNLTDIPLPSVNERKEYLQTFENNYTERNPQEHQSSDKRLEEIQTHNYLKTNANTNRDIQSNAKLQLSNSEENIEVGSKIQFTSQSLSKQPSNQGQKKDIKVQEDNKV</sequence>
<keyword evidence="2" id="KW-1133">Transmembrane helix</keyword>
<dbReference type="SMART" id="SM00181">
    <property type="entry name" value="EGF"/>
    <property type="match status" value="6"/>
</dbReference>
<feature type="region of interest" description="Disordered" evidence="1">
    <location>
        <begin position="1804"/>
        <end position="1830"/>
    </location>
</feature>
<evidence type="ECO:0000259" key="3">
    <source>
        <dbReference type="SMART" id="SM00181"/>
    </source>
</evidence>
<dbReference type="EMBL" id="GG662372">
    <property type="protein sequence ID" value="EAS05332.2"/>
    <property type="molecule type" value="Genomic_DNA"/>
</dbReference>
<feature type="domain" description="EGF-like" evidence="3">
    <location>
        <begin position="574"/>
        <end position="604"/>
    </location>
</feature>
<feature type="compositionally biased region" description="Basic and acidic residues" evidence="1">
    <location>
        <begin position="1818"/>
        <end position="1830"/>
    </location>
</feature>
<dbReference type="InterPro" id="IPR009030">
    <property type="entry name" value="Growth_fac_rcpt_cys_sf"/>
</dbReference>
<keyword evidence="5" id="KW-1185">Reference proteome</keyword>
<evidence type="ECO:0000313" key="5">
    <source>
        <dbReference type="Proteomes" id="UP000009168"/>
    </source>
</evidence>
<feature type="domain" description="EGF-like" evidence="3">
    <location>
        <begin position="677"/>
        <end position="710"/>
    </location>
</feature>
<dbReference type="eggNOG" id="KOG3525">
    <property type="taxonomic scope" value="Eukaryota"/>
</dbReference>
<dbReference type="InterPro" id="IPR052798">
    <property type="entry name" value="Giardia_VSA"/>
</dbReference>
<dbReference type="RefSeq" id="XP_001025577.2">
    <property type="nucleotide sequence ID" value="XM_001025577.3"/>
</dbReference>
<feature type="compositionally biased region" description="Polar residues" evidence="1">
    <location>
        <begin position="1804"/>
        <end position="1817"/>
    </location>
</feature>
<accession>Q24CA6</accession>